<gene>
    <name evidence="2" type="ORF">Pla110_18290</name>
</gene>
<dbReference type="Proteomes" id="UP000317178">
    <property type="component" value="Chromosome"/>
</dbReference>
<feature type="signal peptide" evidence="1">
    <location>
        <begin position="1"/>
        <end position="22"/>
    </location>
</feature>
<dbReference type="EMBL" id="CP036281">
    <property type="protein sequence ID" value="QDU80107.1"/>
    <property type="molecule type" value="Genomic_DNA"/>
</dbReference>
<evidence type="ECO:0000256" key="1">
    <source>
        <dbReference type="SAM" id="SignalP"/>
    </source>
</evidence>
<evidence type="ECO:0000313" key="2">
    <source>
        <dbReference type="EMBL" id="QDU80107.1"/>
    </source>
</evidence>
<accession>A0A518CLL1</accession>
<sequence precursor="true">MLCKSILYTTLLSIAFSNHVYASESLITYSSNGELFSSGKDDPAIILESKSKGVAWIASTDPLVKDFNIDVNVSGIEASNGGYQFRLTTLEAITAKGIGENDHGLSIAYVYFAAKHGKLAHIYITYRSAQGELCSFDRNGKWSAGWKPTVLSWDSKRSYRLSARRTAGEIIFRVSDSQGNQVTSAPIDSSTIKGGMDPCNFMLGDAMTLNSGGTMTVNAVTINSNSVDLKQATVGLPVKRRLLNGLPYNGLFTFEGHQGYLQIPENYDQNKKHPFMLFFHGRGGSARNHNFGST</sequence>
<dbReference type="AlphaFoldDB" id="A0A518CLL1"/>
<name>A0A518CLL1_9PLAN</name>
<reference evidence="2 3" key="1">
    <citation type="submission" date="2019-02" db="EMBL/GenBank/DDBJ databases">
        <title>Deep-cultivation of Planctomycetes and their phenomic and genomic characterization uncovers novel biology.</title>
        <authorList>
            <person name="Wiegand S."/>
            <person name="Jogler M."/>
            <person name="Boedeker C."/>
            <person name="Pinto D."/>
            <person name="Vollmers J."/>
            <person name="Rivas-Marin E."/>
            <person name="Kohn T."/>
            <person name="Peeters S.H."/>
            <person name="Heuer A."/>
            <person name="Rast P."/>
            <person name="Oberbeckmann S."/>
            <person name="Bunk B."/>
            <person name="Jeske O."/>
            <person name="Meyerdierks A."/>
            <person name="Storesund J.E."/>
            <person name="Kallscheuer N."/>
            <person name="Luecker S."/>
            <person name="Lage O.M."/>
            <person name="Pohl T."/>
            <person name="Merkel B.J."/>
            <person name="Hornburger P."/>
            <person name="Mueller R.-W."/>
            <person name="Bruemmer F."/>
            <person name="Labrenz M."/>
            <person name="Spormann A.M."/>
            <person name="Op den Camp H."/>
            <person name="Overmann J."/>
            <person name="Amann R."/>
            <person name="Jetten M.S.M."/>
            <person name="Mascher T."/>
            <person name="Medema M.H."/>
            <person name="Devos D.P."/>
            <person name="Kaster A.-K."/>
            <person name="Ovreas L."/>
            <person name="Rohde M."/>
            <person name="Galperin M.Y."/>
            <person name="Jogler C."/>
        </authorList>
    </citation>
    <scope>NUCLEOTIDE SEQUENCE [LARGE SCALE GENOMIC DNA]</scope>
    <source>
        <strain evidence="2 3">Pla110</strain>
    </source>
</reference>
<protein>
    <submittedName>
        <fullName evidence="2">Uncharacterized protein</fullName>
    </submittedName>
</protein>
<feature type="chain" id="PRO_5022094630" evidence="1">
    <location>
        <begin position="23"/>
        <end position="294"/>
    </location>
</feature>
<evidence type="ECO:0000313" key="3">
    <source>
        <dbReference type="Proteomes" id="UP000317178"/>
    </source>
</evidence>
<dbReference type="RefSeq" id="WP_144995231.1">
    <property type="nucleotide sequence ID" value="NZ_CP036281.1"/>
</dbReference>
<proteinExistence type="predicted"/>
<keyword evidence="1" id="KW-0732">Signal</keyword>
<keyword evidence="3" id="KW-1185">Reference proteome</keyword>
<organism evidence="2 3">
    <name type="scientific">Polystyrenella longa</name>
    <dbReference type="NCBI Taxonomy" id="2528007"/>
    <lineage>
        <taxon>Bacteria</taxon>
        <taxon>Pseudomonadati</taxon>
        <taxon>Planctomycetota</taxon>
        <taxon>Planctomycetia</taxon>
        <taxon>Planctomycetales</taxon>
        <taxon>Planctomycetaceae</taxon>
        <taxon>Polystyrenella</taxon>
    </lineage>
</organism>
<dbReference type="KEGG" id="plon:Pla110_18290"/>